<protein>
    <submittedName>
        <fullName evidence="1">Uncharacterized protein</fullName>
    </submittedName>
</protein>
<comment type="caution">
    <text evidence="1">The sequence shown here is derived from an EMBL/GenBank/DDBJ whole genome shotgun (WGS) entry which is preliminary data.</text>
</comment>
<sequence length="74" mass="8361">MPDNYFFLYHLITYYTAIVNAPDVPSTKNNVKLLKEGLEVCARYENIVARVVPGEKSVAEAVAEIAEERSRNTQ</sequence>
<dbReference type="Proteomes" id="UP000230233">
    <property type="component" value="Chromosome X"/>
</dbReference>
<dbReference type="EMBL" id="PDUG01000006">
    <property type="protein sequence ID" value="PIC21878.1"/>
    <property type="molecule type" value="Genomic_DNA"/>
</dbReference>
<reference evidence="2" key="1">
    <citation type="submission" date="2017-10" db="EMBL/GenBank/DDBJ databases">
        <title>Rapid genome shrinkage in a self-fertile nematode reveals novel sperm competition proteins.</title>
        <authorList>
            <person name="Yin D."/>
            <person name="Schwarz E.M."/>
            <person name="Thomas C.G."/>
            <person name="Felde R.L."/>
            <person name="Korf I.F."/>
            <person name="Cutter A.D."/>
            <person name="Schartner C.M."/>
            <person name="Ralston E.J."/>
            <person name="Meyer B.J."/>
            <person name="Haag E.S."/>
        </authorList>
    </citation>
    <scope>NUCLEOTIDE SEQUENCE [LARGE SCALE GENOMIC DNA]</scope>
    <source>
        <strain evidence="2">JU1422</strain>
    </source>
</reference>
<gene>
    <name evidence="1" type="primary">Cnig_chr_X.g26559</name>
    <name evidence="1" type="ORF">B9Z55_026559</name>
</gene>
<dbReference type="AlphaFoldDB" id="A0A2G5T3U3"/>
<accession>A0A2G5T3U3</accession>
<evidence type="ECO:0000313" key="1">
    <source>
        <dbReference type="EMBL" id="PIC21878.1"/>
    </source>
</evidence>
<keyword evidence="2" id="KW-1185">Reference proteome</keyword>
<dbReference type="OrthoDB" id="5813086at2759"/>
<proteinExistence type="predicted"/>
<organism evidence="1 2">
    <name type="scientific">Caenorhabditis nigoni</name>
    <dbReference type="NCBI Taxonomy" id="1611254"/>
    <lineage>
        <taxon>Eukaryota</taxon>
        <taxon>Metazoa</taxon>
        <taxon>Ecdysozoa</taxon>
        <taxon>Nematoda</taxon>
        <taxon>Chromadorea</taxon>
        <taxon>Rhabditida</taxon>
        <taxon>Rhabditina</taxon>
        <taxon>Rhabditomorpha</taxon>
        <taxon>Rhabditoidea</taxon>
        <taxon>Rhabditidae</taxon>
        <taxon>Peloderinae</taxon>
        <taxon>Caenorhabditis</taxon>
    </lineage>
</organism>
<evidence type="ECO:0000313" key="2">
    <source>
        <dbReference type="Proteomes" id="UP000230233"/>
    </source>
</evidence>
<name>A0A2G5T3U3_9PELO</name>